<feature type="compositionally biased region" description="Basic and acidic residues" evidence="1">
    <location>
        <begin position="14"/>
        <end position="23"/>
    </location>
</feature>
<feature type="region of interest" description="Disordered" evidence="1">
    <location>
        <begin position="1"/>
        <end position="86"/>
    </location>
</feature>
<gene>
    <name evidence="2" type="ORF">E4582_09545</name>
</gene>
<sequence length="86" mass="9210">MNKDTHVPASESPEQTRDRDDAVASRGGPPLRDPRSQAALDNVGLDDQANLLDPELDDQIGDDGPGPSFMDDVRSDVGRGNNGEPR</sequence>
<proteinExistence type="predicted"/>
<name>A0A4Z1RLK9_9GAMM</name>
<organism evidence="2 3">
    <name type="scientific">Luteimonas yindakuii</name>
    <dbReference type="NCBI Taxonomy" id="2565782"/>
    <lineage>
        <taxon>Bacteria</taxon>
        <taxon>Pseudomonadati</taxon>
        <taxon>Pseudomonadota</taxon>
        <taxon>Gammaproteobacteria</taxon>
        <taxon>Lysobacterales</taxon>
        <taxon>Lysobacteraceae</taxon>
        <taxon>Luteimonas</taxon>
    </lineage>
</organism>
<dbReference type="EMBL" id="SPUH01000001">
    <property type="protein sequence ID" value="TKS54979.1"/>
    <property type="molecule type" value="Genomic_DNA"/>
</dbReference>
<dbReference type="Proteomes" id="UP000298681">
    <property type="component" value="Unassembled WGS sequence"/>
</dbReference>
<comment type="caution">
    <text evidence="2">The sequence shown here is derived from an EMBL/GenBank/DDBJ whole genome shotgun (WGS) entry which is preliminary data.</text>
</comment>
<evidence type="ECO:0000313" key="2">
    <source>
        <dbReference type="EMBL" id="TKS54979.1"/>
    </source>
</evidence>
<dbReference type="AlphaFoldDB" id="A0A4Z1RLK9"/>
<reference evidence="2 3" key="1">
    <citation type="submission" date="2019-01" db="EMBL/GenBank/DDBJ databases">
        <authorList>
            <person name="Zhang S."/>
        </authorList>
    </citation>
    <scope>NUCLEOTIDE SEQUENCE [LARGE SCALE GENOMIC DNA]</scope>
    <source>
        <strain evidence="2 3">1626</strain>
    </source>
</reference>
<protein>
    <submittedName>
        <fullName evidence="2">Uncharacterized protein</fullName>
    </submittedName>
</protein>
<evidence type="ECO:0000256" key="1">
    <source>
        <dbReference type="SAM" id="MobiDB-lite"/>
    </source>
</evidence>
<accession>A0A4Z1RLK9</accession>
<evidence type="ECO:0000313" key="3">
    <source>
        <dbReference type="Proteomes" id="UP000298681"/>
    </source>
</evidence>
<dbReference type="RefSeq" id="WP_134674335.1">
    <property type="nucleotide sequence ID" value="NZ_SPUH01000001.1"/>
</dbReference>
<keyword evidence="3" id="KW-1185">Reference proteome</keyword>